<keyword evidence="2" id="KW-0863">Zinc-finger</keyword>
<organism evidence="5 6">
    <name type="scientific">Iphiclides podalirius</name>
    <name type="common">scarce swallowtail</name>
    <dbReference type="NCBI Taxonomy" id="110791"/>
    <lineage>
        <taxon>Eukaryota</taxon>
        <taxon>Metazoa</taxon>
        <taxon>Ecdysozoa</taxon>
        <taxon>Arthropoda</taxon>
        <taxon>Hexapoda</taxon>
        <taxon>Insecta</taxon>
        <taxon>Pterygota</taxon>
        <taxon>Neoptera</taxon>
        <taxon>Endopterygota</taxon>
        <taxon>Lepidoptera</taxon>
        <taxon>Glossata</taxon>
        <taxon>Ditrysia</taxon>
        <taxon>Papilionoidea</taxon>
        <taxon>Papilionidae</taxon>
        <taxon>Papilioninae</taxon>
        <taxon>Iphiclides</taxon>
    </lineage>
</organism>
<name>A0ABN8HRZ4_9NEOP</name>
<accession>A0ABN8HRZ4</accession>
<dbReference type="EMBL" id="OW152824">
    <property type="protein sequence ID" value="CAH2040225.1"/>
    <property type="molecule type" value="Genomic_DNA"/>
</dbReference>
<evidence type="ECO:0000256" key="1">
    <source>
        <dbReference type="ARBA" id="ARBA00022723"/>
    </source>
</evidence>
<keyword evidence="1" id="KW-0479">Metal-binding</keyword>
<evidence type="ECO:0000256" key="3">
    <source>
        <dbReference type="ARBA" id="ARBA00022833"/>
    </source>
</evidence>
<keyword evidence="3" id="KW-0862">Zinc</keyword>
<dbReference type="Pfam" id="PF04500">
    <property type="entry name" value="FLYWCH"/>
    <property type="match status" value="1"/>
</dbReference>
<reference evidence="5" key="1">
    <citation type="submission" date="2022-03" db="EMBL/GenBank/DDBJ databases">
        <authorList>
            <person name="Martin H S."/>
        </authorList>
    </citation>
    <scope>NUCLEOTIDE SEQUENCE</scope>
</reference>
<dbReference type="Proteomes" id="UP000837857">
    <property type="component" value="Chromosome 12"/>
</dbReference>
<feature type="domain" description="FLYWCH-type" evidence="4">
    <location>
        <begin position="5"/>
        <end position="60"/>
    </location>
</feature>
<feature type="non-terminal residue" evidence="5">
    <location>
        <position position="76"/>
    </location>
</feature>
<evidence type="ECO:0000313" key="5">
    <source>
        <dbReference type="EMBL" id="CAH2040225.1"/>
    </source>
</evidence>
<keyword evidence="6" id="KW-1185">Reference proteome</keyword>
<dbReference type="InterPro" id="IPR007588">
    <property type="entry name" value="Znf_FLYWCH"/>
</dbReference>
<evidence type="ECO:0000259" key="4">
    <source>
        <dbReference type="Pfam" id="PF04500"/>
    </source>
</evidence>
<sequence>MITLQKNGKQYLMQDGFTFYRHKSVKGGFRWSCTHSSRCRAHLIVADGWRLVRSVDLHNHERPKYMALADGTYIKV</sequence>
<dbReference type="Gene3D" id="2.20.25.240">
    <property type="match status" value="1"/>
</dbReference>
<evidence type="ECO:0000256" key="2">
    <source>
        <dbReference type="ARBA" id="ARBA00022771"/>
    </source>
</evidence>
<proteinExistence type="predicted"/>
<evidence type="ECO:0000313" key="6">
    <source>
        <dbReference type="Proteomes" id="UP000837857"/>
    </source>
</evidence>
<gene>
    <name evidence="5" type="ORF">IPOD504_LOCUS2391</name>
</gene>
<protein>
    <recommendedName>
        <fullName evidence="4">FLYWCH-type domain-containing protein</fullName>
    </recommendedName>
</protein>